<dbReference type="InParanoid" id="A0A2I4GPW8"/>
<keyword evidence="3 6" id="KW-0713">Self-incompatibility</keyword>
<dbReference type="OrthoDB" id="1900999at2759"/>
<keyword evidence="4 6" id="KW-0964">Secreted</keyword>
<proteinExistence type="inferred from homology"/>
<dbReference type="PANTHER" id="PTHR31232:SF133">
    <property type="entry name" value="S-PROTEIN HOMOLOG"/>
    <property type="match status" value="1"/>
</dbReference>
<dbReference type="Pfam" id="PF05938">
    <property type="entry name" value="Self-incomp_S1"/>
    <property type="match status" value="1"/>
</dbReference>
<evidence type="ECO:0000313" key="8">
    <source>
        <dbReference type="RefSeq" id="XP_018845941.2"/>
    </source>
</evidence>
<reference evidence="8" key="1">
    <citation type="submission" date="2025-08" db="UniProtKB">
        <authorList>
            <consortium name="RefSeq"/>
        </authorList>
    </citation>
    <scope>IDENTIFICATION</scope>
    <source>
        <tissue evidence="8">Leaves</tissue>
    </source>
</reference>
<name>A0A2I4GPW8_JUGRE</name>
<evidence type="ECO:0000256" key="2">
    <source>
        <dbReference type="ARBA" id="ARBA00005581"/>
    </source>
</evidence>
<dbReference type="Proteomes" id="UP000235220">
    <property type="component" value="Chromosome 7"/>
</dbReference>
<dbReference type="PANTHER" id="PTHR31232">
    <property type="match status" value="1"/>
</dbReference>
<dbReference type="GO" id="GO:0005576">
    <property type="term" value="C:extracellular region"/>
    <property type="evidence" value="ECO:0007669"/>
    <property type="project" value="UniProtKB-SubCell"/>
</dbReference>
<comment type="subcellular location">
    <subcellularLocation>
        <location evidence="1 6">Secreted</location>
    </subcellularLocation>
</comment>
<comment type="similarity">
    <text evidence="2 6">Belongs to the plant self-incompatibility (S1) protein family.</text>
</comment>
<accession>A0A2I4GPW8</accession>
<organism evidence="7 8">
    <name type="scientific">Juglans regia</name>
    <name type="common">English walnut</name>
    <dbReference type="NCBI Taxonomy" id="51240"/>
    <lineage>
        <taxon>Eukaryota</taxon>
        <taxon>Viridiplantae</taxon>
        <taxon>Streptophyta</taxon>
        <taxon>Embryophyta</taxon>
        <taxon>Tracheophyta</taxon>
        <taxon>Spermatophyta</taxon>
        <taxon>Magnoliopsida</taxon>
        <taxon>eudicotyledons</taxon>
        <taxon>Gunneridae</taxon>
        <taxon>Pentapetalae</taxon>
        <taxon>rosids</taxon>
        <taxon>fabids</taxon>
        <taxon>Fagales</taxon>
        <taxon>Juglandaceae</taxon>
        <taxon>Juglans</taxon>
    </lineage>
</organism>
<evidence type="ECO:0000256" key="5">
    <source>
        <dbReference type="ARBA" id="ARBA00022729"/>
    </source>
</evidence>
<evidence type="ECO:0000256" key="1">
    <source>
        <dbReference type="ARBA" id="ARBA00004613"/>
    </source>
</evidence>
<dbReference type="KEGG" id="jre:109009782"/>
<protein>
    <recommendedName>
        <fullName evidence="6">S-protein homolog</fullName>
    </recommendedName>
</protein>
<evidence type="ECO:0000256" key="4">
    <source>
        <dbReference type="ARBA" id="ARBA00022525"/>
    </source>
</evidence>
<keyword evidence="7" id="KW-1185">Reference proteome</keyword>
<evidence type="ECO:0000313" key="7">
    <source>
        <dbReference type="Proteomes" id="UP000235220"/>
    </source>
</evidence>
<gene>
    <name evidence="8" type="primary">LOC109009782</name>
</gene>
<dbReference type="AlphaFoldDB" id="A0A2I4GPW8"/>
<dbReference type="GeneID" id="109009782"/>
<keyword evidence="5" id="KW-0732">Signal</keyword>
<dbReference type="InterPro" id="IPR010264">
    <property type="entry name" value="Self-incomp_S1"/>
</dbReference>
<dbReference type="GO" id="GO:0060320">
    <property type="term" value="P:rejection of self pollen"/>
    <property type="evidence" value="ECO:0007669"/>
    <property type="project" value="UniProtKB-KW"/>
</dbReference>
<evidence type="ECO:0000256" key="3">
    <source>
        <dbReference type="ARBA" id="ARBA00022471"/>
    </source>
</evidence>
<sequence length="149" mass="17081">MARVFCMSEAGFLQHKARVRISNDLGEGMDLSVHCVSGEDDLGTHLIPYHSGYYEFGFRPNFQGTTLFHCGFQWNDVSHHFDIYIANRDQKHCTLCLWNIKADHPCMLNEETSCTNSLWHQTHTPGRNMISDGSEEGYQVPINMVRSQL</sequence>
<dbReference type="RefSeq" id="XP_018845941.2">
    <property type="nucleotide sequence ID" value="XM_018990396.2"/>
</dbReference>
<evidence type="ECO:0000256" key="6">
    <source>
        <dbReference type="RuleBase" id="RU367044"/>
    </source>
</evidence>